<name>A0A8J4E9R7_9ACTN</name>
<dbReference type="RefSeq" id="WP_203926694.1">
    <property type="nucleotide sequence ID" value="NZ_BOPH01000020.1"/>
</dbReference>
<proteinExistence type="predicted"/>
<keyword evidence="2" id="KW-0472">Membrane</keyword>
<protein>
    <submittedName>
        <fullName evidence="3">Uncharacterized protein</fullName>
    </submittedName>
</protein>
<evidence type="ECO:0000313" key="4">
    <source>
        <dbReference type="Proteomes" id="UP000635606"/>
    </source>
</evidence>
<dbReference type="Proteomes" id="UP000635606">
    <property type="component" value="Unassembled WGS sequence"/>
</dbReference>
<feature type="compositionally biased region" description="Basic and acidic residues" evidence="1">
    <location>
        <begin position="84"/>
        <end position="109"/>
    </location>
</feature>
<keyword evidence="2" id="KW-0812">Transmembrane</keyword>
<accession>A0A8J4E9R7</accession>
<feature type="region of interest" description="Disordered" evidence="1">
    <location>
        <begin position="72"/>
        <end position="127"/>
    </location>
</feature>
<sequence length="127" mass="13812">MNTWHRAGRWVTAALLLAVAPVPVVVGRLLLTDRGATPATAAAVTVGVATTILCLLGSATVAVRLARPVDGSQAQYPRRAARHTAGDRRSARTRERRPGTRRWGRADARRSRRRVNQRRSVGVDSDL</sequence>
<evidence type="ECO:0000313" key="3">
    <source>
        <dbReference type="EMBL" id="GIJ66729.1"/>
    </source>
</evidence>
<evidence type="ECO:0000256" key="1">
    <source>
        <dbReference type="SAM" id="MobiDB-lite"/>
    </source>
</evidence>
<keyword evidence="2" id="KW-1133">Transmembrane helix</keyword>
<evidence type="ECO:0000256" key="2">
    <source>
        <dbReference type="SAM" id="Phobius"/>
    </source>
</evidence>
<keyword evidence="4" id="KW-1185">Reference proteome</keyword>
<dbReference type="AlphaFoldDB" id="A0A8J4E9R7"/>
<reference evidence="3" key="1">
    <citation type="submission" date="2021-01" db="EMBL/GenBank/DDBJ databases">
        <title>Whole genome shotgun sequence of Virgisporangium ochraceum NBRC 16418.</title>
        <authorList>
            <person name="Komaki H."/>
            <person name="Tamura T."/>
        </authorList>
    </citation>
    <scope>NUCLEOTIDE SEQUENCE</scope>
    <source>
        <strain evidence="3">NBRC 16418</strain>
    </source>
</reference>
<organism evidence="3 4">
    <name type="scientific">Virgisporangium ochraceum</name>
    <dbReference type="NCBI Taxonomy" id="65505"/>
    <lineage>
        <taxon>Bacteria</taxon>
        <taxon>Bacillati</taxon>
        <taxon>Actinomycetota</taxon>
        <taxon>Actinomycetes</taxon>
        <taxon>Micromonosporales</taxon>
        <taxon>Micromonosporaceae</taxon>
        <taxon>Virgisporangium</taxon>
    </lineage>
</organism>
<gene>
    <name evidence="3" type="ORF">Voc01_016460</name>
</gene>
<feature type="transmembrane region" description="Helical" evidence="2">
    <location>
        <begin position="43"/>
        <end position="66"/>
    </location>
</feature>
<comment type="caution">
    <text evidence="3">The sequence shown here is derived from an EMBL/GenBank/DDBJ whole genome shotgun (WGS) entry which is preliminary data.</text>
</comment>
<dbReference type="EMBL" id="BOPH01000020">
    <property type="protein sequence ID" value="GIJ66729.1"/>
    <property type="molecule type" value="Genomic_DNA"/>
</dbReference>